<organism evidence="1 2">
    <name type="scientific">Melia azedarach</name>
    <name type="common">Chinaberry tree</name>
    <dbReference type="NCBI Taxonomy" id="155640"/>
    <lineage>
        <taxon>Eukaryota</taxon>
        <taxon>Viridiplantae</taxon>
        <taxon>Streptophyta</taxon>
        <taxon>Embryophyta</taxon>
        <taxon>Tracheophyta</taxon>
        <taxon>Spermatophyta</taxon>
        <taxon>Magnoliopsida</taxon>
        <taxon>eudicotyledons</taxon>
        <taxon>Gunneridae</taxon>
        <taxon>Pentapetalae</taxon>
        <taxon>rosids</taxon>
        <taxon>malvids</taxon>
        <taxon>Sapindales</taxon>
        <taxon>Meliaceae</taxon>
        <taxon>Melia</taxon>
    </lineage>
</organism>
<evidence type="ECO:0000313" key="2">
    <source>
        <dbReference type="Proteomes" id="UP001164539"/>
    </source>
</evidence>
<name>A0ACC1XF53_MELAZ</name>
<dbReference type="EMBL" id="CM051402">
    <property type="protein sequence ID" value="KAJ4709889.1"/>
    <property type="molecule type" value="Genomic_DNA"/>
</dbReference>
<sequence>MARSSCLVFFLISHLFLVSFAKEEKWFNSRCQPFPCGNLGYISFPFSNRTHPECGLMIVDDCNEPVQKIQLGKDGPWFNITNIYQNLEISLENQVFQNHLDNRNCESLKNLSLPSFPFLSFEIPSNLTLFKCPPNLNNKPAPLNLACNDSVFYFNRPKNNLPSLPPPQCSIVHLPVNKTKNTTDLFKLLTGFFSLQVLMPSDCFPCHERGGRCQSDSKGNYYCAETIECRDCSQTGNNDLNLKLGLGLGGGILGLFQCICFTRRHKKQKYASRNTHSGNISSLPPSKSDLETCTVYFGVSIFSYGELADATNNFSYEKELGDGGFGTVYYGKLRDGREVAVKRLYEHNYRRVEQFMNEIEILTRLRHTNLVSIYGCTSLHSQGLLLVYEFVPNGTVSDHLHGDRAANPGLLSWPIRMNIAIETASALAYLHASDIIHRDVKTDNILLDNNFGVKVADFGISRLFPTDVTHVSTAPQGTPGYIDPEYHECYRLTDKSDVYSFGVVLIELISSRPAVDVTRHRDEIDLAHLARNRIQKCAVDELIDPCLGYHSDEEVKRMTTSVAELAFRCLQLNREMRPPMHVVLKELERIQSGEPKFENQKEKQGDVSLLKI</sequence>
<evidence type="ECO:0000313" key="1">
    <source>
        <dbReference type="EMBL" id="KAJ4709889.1"/>
    </source>
</evidence>
<reference evidence="1 2" key="1">
    <citation type="journal article" date="2023" name="Science">
        <title>Complex scaffold remodeling in plant triterpene biosynthesis.</title>
        <authorList>
            <person name="De La Pena R."/>
            <person name="Hodgson H."/>
            <person name="Liu J.C."/>
            <person name="Stephenson M.J."/>
            <person name="Martin A.C."/>
            <person name="Owen C."/>
            <person name="Harkess A."/>
            <person name="Leebens-Mack J."/>
            <person name="Jimenez L.E."/>
            <person name="Osbourn A."/>
            <person name="Sattely E.S."/>
        </authorList>
    </citation>
    <scope>NUCLEOTIDE SEQUENCE [LARGE SCALE GENOMIC DNA]</scope>
    <source>
        <strain evidence="2">cv. JPN11</strain>
        <tissue evidence="1">Leaf</tissue>
    </source>
</reference>
<comment type="caution">
    <text evidence="1">The sequence shown here is derived from an EMBL/GenBank/DDBJ whole genome shotgun (WGS) entry which is preliminary data.</text>
</comment>
<keyword evidence="1" id="KW-0808">Transferase</keyword>
<proteinExistence type="predicted"/>
<protein>
    <submittedName>
        <fullName evidence="1">Kinase family protein</fullName>
    </submittedName>
</protein>
<keyword evidence="2" id="KW-1185">Reference proteome</keyword>
<gene>
    <name evidence="1" type="ORF">OWV82_016143</name>
</gene>
<dbReference type="Proteomes" id="UP001164539">
    <property type="component" value="Chromosome 9"/>
</dbReference>
<accession>A0ACC1XF53</accession>
<keyword evidence="1" id="KW-0418">Kinase</keyword>